<dbReference type="PANTHER" id="PTHR42929">
    <property type="entry name" value="INNER MEMBRANE ABC TRANSPORTER PERMEASE PROTEIN YDCU-RELATED-RELATED"/>
    <property type="match status" value="1"/>
</dbReference>
<reference evidence="11 12" key="1">
    <citation type="submission" date="2018-03" db="EMBL/GenBank/DDBJ databases">
        <title>The Complete Genome of Celeribacter baekdonensis strain LH4, a Thiosulfate-Oxidizing Alphaproteobacterium Isolated from Gulf of Mexico Continental Slope Sediments.</title>
        <authorList>
            <person name="Flood B.E."/>
            <person name="Bailey J.V."/>
            <person name="Leprich D."/>
        </authorList>
    </citation>
    <scope>NUCLEOTIDE SEQUENCE [LARGE SCALE GENOMIC DNA]</scope>
    <source>
        <strain evidence="11 12">LH4</strain>
    </source>
</reference>
<dbReference type="GO" id="GO:0005886">
    <property type="term" value="C:plasma membrane"/>
    <property type="evidence" value="ECO:0007669"/>
    <property type="project" value="UniProtKB-SubCell"/>
</dbReference>
<dbReference type="RefSeq" id="WP_107721003.1">
    <property type="nucleotide sequence ID" value="NZ_CAXBOP010000003.1"/>
</dbReference>
<evidence type="ECO:0000313" key="11">
    <source>
        <dbReference type="EMBL" id="AVW92391.1"/>
    </source>
</evidence>
<feature type="transmembrane region" description="Helical" evidence="8">
    <location>
        <begin position="182"/>
        <end position="209"/>
    </location>
</feature>
<evidence type="ECO:0000256" key="7">
    <source>
        <dbReference type="ARBA" id="ARBA00023136"/>
    </source>
</evidence>
<dbReference type="Proteomes" id="UP000241447">
    <property type="component" value="Chromosome"/>
</dbReference>
<feature type="transmembrane region" description="Helical" evidence="8">
    <location>
        <begin position="109"/>
        <end position="129"/>
    </location>
</feature>
<evidence type="ECO:0000256" key="6">
    <source>
        <dbReference type="ARBA" id="ARBA00022989"/>
    </source>
</evidence>
<organism evidence="11 12">
    <name type="scientific">Celeribacter baekdonensis</name>
    <dbReference type="NCBI Taxonomy" id="875171"/>
    <lineage>
        <taxon>Bacteria</taxon>
        <taxon>Pseudomonadati</taxon>
        <taxon>Pseudomonadota</taxon>
        <taxon>Alphaproteobacteria</taxon>
        <taxon>Rhodobacterales</taxon>
        <taxon>Roseobacteraceae</taxon>
        <taxon>Celeribacter</taxon>
    </lineage>
</organism>
<feature type="transmembrane region" description="Helical" evidence="8">
    <location>
        <begin position="290"/>
        <end position="311"/>
    </location>
</feature>
<dbReference type="KEGG" id="cbak:DA792_15885"/>
<dbReference type="CDD" id="cd06261">
    <property type="entry name" value="TM_PBP2"/>
    <property type="match status" value="1"/>
</dbReference>
<keyword evidence="6 8" id="KW-1133">Transmembrane helix</keyword>
<dbReference type="InterPro" id="IPR035906">
    <property type="entry name" value="MetI-like_sf"/>
</dbReference>
<evidence type="ECO:0000256" key="2">
    <source>
        <dbReference type="ARBA" id="ARBA00007069"/>
    </source>
</evidence>
<feature type="region of interest" description="Disordered" evidence="9">
    <location>
        <begin position="1"/>
        <end position="25"/>
    </location>
</feature>
<keyword evidence="5 8" id="KW-0812">Transmembrane</keyword>
<dbReference type="EMBL" id="CP028475">
    <property type="protein sequence ID" value="AVW92391.1"/>
    <property type="molecule type" value="Genomic_DNA"/>
</dbReference>
<evidence type="ECO:0000256" key="8">
    <source>
        <dbReference type="RuleBase" id="RU363032"/>
    </source>
</evidence>
<evidence type="ECO:0000256" key="5">
    <source>
        <dbReference type="ARBA" id="ARBA00022692"/>
    </source>
</evidence>
<keyword evidence="7 8" id="KW-0472">Membrane</keyword>
<gene>
    <name evidence="11" type="ORF">DA792_15885</name>
</gene>
<dbReference type="PANTHER" id="PTHR42929:SF1">
    <property type="entry name" value="INNER MEMBRANE ABC TRANSPORTER PERMEASE PROTEIN YDCU-RELATED"/>
    <property type="match status" value="1"/>
</dbReference>
<keyword evidence="3 8" id="KW-0813">Transport</keyword>
<evidence type="ECO:0000256" key="1">
    <source>
        <dbReference type="ARBA" id="ARBA00004651"/>
    </source>
</evidence>
<dbReference type="AlphaFoldDB" id="A0A2R4M5C3"/>
<evidence type="ECO:0000256" key="3">
    <source>
        <dbReference type="ARBA" id="ARBA00022448"/>
    </source>
</evidence>
<evidence type="ECO:0000313" key="12">
    <source>
        <dbReference type="Proteomes" id="UP000241447"/>
    </source>
</evidence>
<proteinExistence type="inferred from homology"/>
<name>A0A2R4M5C3_9RHOB</name>
<accession>A0A2R4M5C3</accession>
<dbReference type="GO" id="GO:0055085">
    <property type="term" value="P:transmembrane transport"/>
    <property type="evidence" value="ECO:0007669"/>
    <property type="project" value="InterPro"/>
</dbReference>
<feature type="domain" description="ABC transmembrane type-1" evidence="10">
    <location>
        <begin position="103"/>
        <end position="311"/>
    </location>
</feature>
<keyword evidence="4" id="KW-1003">Cell membrane</keyword>
<dbReference type="Pfam" id="PF00528">
    <property type="entry name" value="BPD_transp_1"/>
    <property type="match status" value="1"/>
</dbReference>
<feature type="transmembrane region" description="Helical" evidence="8">
    <location>
        <begin position="236"/>
        <end position="254"/>
    </location>
</feature>
<evidence type="ECO:0000259" key="10">
    <source>
        <dbReference type="PROSITE" id="PS50928"/>
    </source>
</evidence>
<sequence length="321" mass="35815">MSDIAAELSSPAKGARRRLSRAEAEHEKTDHRRRWLLSAPALIIVTLLSLVPLGVVLAFSLLEKDTYGGVVWHFSGAAWLEVIAQRDIFDGTLSLADAHLSIFWRSIKLSLITTTLTLMVGVPIAYFIATRPRRIRNLWLFLITIPFWTSLLIRTIAIMEIIRKDGIINATLMKIGIIHEPVQILFTDFAIGMGMTYVYLPLMVLPVYASVERLDFNLLEACYDLYATRWTAFRRVVLPMIKPGVIAGAILVFVPSLGDYVTPRILGGGGNLMIGNLIELQFGQGRNWPLGAALSLTLMLMIIGILFYYVAVTGKEETSHE</sequence>
<dbReference type="InterPro" id="IPR000515">
    <property type="entry name" value="MetI-like"/>
</dbReference>
<evidence type="ECO:0000256" key="4">
    <source>
        <dbReference type="ARBA" id="ARBA00022475"/>
    </source>
</evidence>
<dbReference type="Gene3D" id="1.10.3720.10">
    <property type="entry name" value="MetI-like"/>
    <property type="match status" value="1"/>
</dbReference>
<comment type="similarity">
    <text evidence="2">Belongs to the binding-protein-dependent transport system permease family. CysTW subfamily.</text>
</comment>
<feature type="transmembrane region" description="Helical" evidence="8">
    <location>
        <begin position="138"/>
        <end position="162"/>
    </location>
</feature>
<dbReference type="OrthoDB" id="9807047at2"/>
<dbReference type="SUPFAM" id="SSF161098">
    <property type="entry name" value="MetI-like"/>
    <property type="match status" value="1"/>
</dbReference>
<feature type="transmembrane region" description="Helical" evidence="8">
    <location>
        <begin position="35"/>
        <end position="62"/>
    </location>
</feature>
<protein>
    <submittedName>
        <fullName evidence="11">ABC transporter permease</fullName>
    </submittedName>
</protein>
<evidence type="ECO:0000256" key="9">
    <source>
        <dbReference type="SAM" id="MobiDB-lite"/>
    </source>
</evidence>
<dbReference type="PROSITE" id="PS50928">
    <property type="entry name" value="ABC_TM1"/>
    <property type="match status" value="1"/>
</dbReference>
<comment type="subcellular location">
    <subcellularLocation>
        <location evidence="1 8">Cell membrane</location>
        <topology evidence="1 8">Multi-pass membrane protein</topology>
    </subcellularLocation>
</comment>